<proteinExistence type="predicted"/>
<protein>
    <submittedName>
        <fullName evidence="2">Calphotin-like</fullName>
    </submittedName>
</protein>
<dbReference type="Proteomes" id="UP000504607">
    <property type="component" value="Chromosome 12"/>
</dbReference>
<evidence type="ECO:0000313" key="1">
    <source>
        <dbReference type="Proteomes" id="UP000504607"/>
    </source>
</evidence>
<name>A0A6I9RY45_ELAGV</name>
<dbReference type="RefSeq" id="XP_010934419.1">
    <property type="nucleotide sequence ID" value="XM_010936117.1"/>
</dbReference>
<organism evidence="1 2">
    <name type="scientific">Elaeis guineensis var. tenera</name>
    <name type="common">Oil palm</name>
    <dbReference type="NCBI Taxonomy" id="51953"/>
    <lineage>
        <taxon>Eukaryota</taxon>
        <taxon>Viridiplantae</taxon>
        <taxon>Streptophyta</taxon>
        <taxon>Embryophyta</taxon>
        <taxon>Tracheophyta</taxon>
        <taxon>Spermatophyta</taxon>
        <taxon>Magnoliopsida</taxon>
        <taxon>Liliopsida</taxon>
        <taxon>Arecaceae</taxon>
        <taxon>Arecoideae</taxon>
        <taxon>Cocoseae</taxon>
        <taxon>Elaeidinae</taxon>
        <taxon>Elaeis</taxon>
    </lineage>
</organism>
<reference evidence="2" key="1">
    <citation type="submission" date="2025-08" db="UniProtKB">
        <authorList>
            <consortium name="RefSeq"/>
        </authorList>
    </citation>
    <scope>IDENTIFICATION</scope>
</reference>
<evidence type="ECO:0000313" key="2">
    <source>
        <dbReference type="RefSeq" id="XP_010934419.1"/>
    </source>
</evidence>
<keyword evidence="1" id="KW-1185">Reference proteome</keyword>
<sequence>MTAPVIANLEPIESAPPVVISKAMGAPQNFYNLHLDAPKALVLSSAAVPTADPIAAPITTSVTPLVAPLATPPTTPTAAAPATMLVTALVVLITIGPMALTATAPVACSTTASDNPGVIVAPLSCLQSTYGPG</sequence>
<accession>A0A6I9RY45</accession>
<dbReference type="AlphaFoldDB" id="A0A6I9RY45"/>
<gene>
    <name evidence="2" type="primary">LOC105054579</name>
</gene>
<dbReference type="InParanoid" id="A0A6I9RY45"/>